<name>A0A2A2K233_9BILA</name>
<feature type="region of interest" description="Disordered" evidence="1">
    <location>
        <begin position="1"/>
        <end position="70"/>
    </location>
</feature>
<accession>A0A2A2K233</accession>
<sequence length="141" mass="16103">MSTSMPMSSNYTPVLKYSRPPPQPPEEPPPPPHPGMSPMKLGRDTMFKPPPPPPPQPEEPPPQPEIDDENFIDQGHLKTARRAYATKKCTSIEQDKKDCFMFAFSYSDYKFWFHDVIGFQYSDPRTTGKRPELFMNPGTDS</sequence>
<feature type="compositionally biased region" description="Pro residues" evidence="1">
    <location>
        <begin position="48"/>
        <end position="64"/>
    </location>
</feature>
<evidence type="ECO:0000256" key="1">
    <source>
        <dbReference type="SAM" id="MobiDB-lite"/>
    </source>
</evidence>
<protein>
    <submittedName>
        <fullName evidence="2">Uncharacterized protein</fullName>
    </submittedName>
</protein>
<feature type="compositionally biased region" description="Pro residues" evidence="1">
    <location>
        <begin position="19"/>
        <end position="35"/>
    </location>
</feature>
<keyword evidence="3" id="KW-1185">Reference proteome</keyword>
<organism evidence="2 3">
    <name type="scientific">Diploscapter pachys</name>
    <dbReference type="NCBI Taxonomy" id="2018661"/>
    <lineage>
        <taxon>Eukaryota</taxon>
        <taxon>Metazoa</taxon>
        <taxon>Ecdysozoa</taxon>
        <taxon>Nematoda</taxon>
        <taxon>Chromadorea</taxon>
        <taxon>Rhabditida</taxon>
        <taxon>Rhabditina</taxon>
        <taxon>Rhabditomorpha</taxon>
        <taxon>Rhabditoidea</taxon>
        <taxon>Rhabditidae</taxon>
        <taxon>Diploscapter</taxon>
    </lineage>
</organism>
<evidence type="ECO:0000313" key="2">
    <source>
        <dbReference type="EMBL" id="PAV67981.1"/>
    </source>
</evidence>
<dbReference type="EMBL" id="LIAE01009853">
    <property type="protein sequence ID" value="PAV67981.1"/>
    <property type="molecule type" value="Genomic_DNA"/>
</dbReference>
<dbReference type="Proteomes" id="UP000218231">
    <property type="component" value="Unassembled WGS sequence"/>
</dbReference>
<proteinExistence type="predicted"/>
<evidence type="ECO:0000313" key="3">
    <source>
        <dbReference type="Proteomes" id="UP000218231"/>
    </source>
</evidence>
<comment type="caution">
    <text evidence="2">The sequence shown here is derived from an EMBL/GenBank/DDBJ whole genome shotgun (WGS) entry which is preliminary data.</text>
</comment>
<reference evidence="2 3" key="1">
    <citation type="journal article" date="2017" name="Curr. Biol.">
        <title>Genome architecture and evolution of a unichromosomal asexual nematode.</title>
        <authorList>
            <person name="Fradin H."/>
            <person name="Zegar C."/>
            <person name="Gutwein M."/>
            <person name="Lucas J."/>
            <person name="Kovtun M."/>
            <person name="Corcoran D."/>
            <person name="Baugh L.R."/>
            <person name="Kiontke K."/>
            <person name="Gunsalus K."/>
            <person name="Fitch D.H."/>
            <person name="Piano F."/>
        </authorList>
    </citation>
    <scope>NUCLEOTIDE SEQUENCE [LARGE SCALE GENOMIC DNA]</scope>
    <source>
        <strain evidence="2">PF1309</strain>
    </source>
</reference>
<feature type="compositionally biased region" description="Polar residues" evidence="1">
    <location>
        <begin position="1"/>
        <end position="12"/>
    </location>
</feature>
<gene>
    <name evidence="2" type="ORF">WR25_23349</name>
</gene>
<dbReference type="AlphaFoldDB" id="A0A2A2K233"/>